<protein>
    <submittedName>
        <fullName evidence="1">Uncharacterized protein</fullName>
    </submittedName>
</protein>
<evidence type="ECO:0000313" key="2">
    <source>
        <dbReference type="Proteomes" id="UP000199648"/>
    </source>
</evidence>
<gene>
    <name evidence="1" type="ORF">SAMN03097708_01851</name>
</gene>
<dbReference type="RefSeq" id="WP_139181463.1">
    <property type="nucleotide sequence ID" value="NZ_FMWD01000005.1"/>
</dbReference>
<dbReference type="AlphaFoldDB" id="A0A1G5QBY0"/>
<reference evidence="1 2" key="1">
    <citation type="submission" date="2016-10" db="EMBL/GenBank/DDBJ databases">
        <authorList>
            <person name="de Groot N.N."/>
        </authorList>
    </citation>
    <scope>NUCLEOTIDE SEQUENCE [LARGE SCALE GENOMIC DNA]</scope>
    <source>
        <strain evidence="1 2">HLD2</strain>
    </source>
</reference>
<evidence type="ECO:0000313" key="1">
    <source>
        <dbReference type="EMBL" id="SCZ59385.1"/>
    </source>
</evidence>
<dbReference type="EMBL" id="FMWD01000005">
    <property type="protein sequence ID" value="SCZ59385.1"/>
    <property type="molecule type" value="Genomic_DNA"/>
</dbReference>
<accession>A0A1G5QBY0</accession>
<dbReference type="STRING" id="415747.SAMN03097708_01851"/>
<keyword evidence="2" id="KW-1185">Reference proteome</keyword>
<dbReference type="Proteomes" id="UP000199648">
    <property type="component" value="Unassembled WGS sequence"/>
</dbReference>
<proteinExistence type="predicted"/>
<sequence length="1170" mass="132882">MTKPKRKTRRFKGPRNKKISKIASSIRIAGRNTRPELFFFKESADPSSLLPSFKTLFRDRKYIEIFHGEAFPERLDSLYSVEPLYVPVHPTNEAVWAIATCLQFGPELREFNSIREEFERSLLKDERATCEMLLGQVKDKFGASLWHVQNELALTRVWQGVEETRKFLRSLEDSVPDGSLVKFILWFVGRRTEATGIRDHLKNELVRTLEPYKNESFSAYLRVKLFELPSMSARDLSATLFWDAQSCIIDYYETLILALQSVASDQVSPTGFNAALSKPLLALHKQTGDARLLGIMRGLGVVPNSGVSHNRERALLIEAYTKGDYQCVTSIAQEYLSRHSDDLSMQVLALKAGLQTATVPAQGKGVMQEISERLLKILSTSDETYLAAYELLTLTDRFYGHNWSTYLRAVVLYELRQESASFPPLWLRDIYVRDLNLSPFGALAAQGHARDEILRDETLRELFPYTFAALDAMTTGKICHVHTVDQVRLNKYLGRYHLAFGDPSEAASRFEWLMGKAEGNDWLRCAAGAALSYLKLERIEQAVELTVVASVRKKNAHNILPLQEVIGSLGEPPQWPASVAVPLAFELYVTMHDRDRLSHLRYAFERFQVKNQINSPEELAAQADRFGKDLVVAYMDRVWRPEVMRQTILYTGTKEIEDTRVRVCRVLVDVDPQNSTKYVEEIKERVKQQEIAKGTTLIEQSKVYVDVEAIKKSLRSTLGDSYARYKSSFQSSSSKSSQLMYDLFGEQADAGGVSMAMLLSKVHLVGEIASTESDAQFEALFSEVTNEFLRGAHGLNAYLSTRVRHGTLSNTLRKPVADEQLVTEREEGSSSYIRNEYWRNLWGKKPKFDDEWNDICDALDKFSAEFDSVIDYVKDELIQIKVITDLQDDGSSDNALFVYRSSALERKYVQEYVKDMSDMDEFVGYCVDILWEKTDDNLLSVQRVLNNSIRRRLMLPFDDLSNSLTSLSHVPGVGDIINAVARAKTNTQARLGFVVSWFKRSEVYDRQDYHPDFPFHVALNMISNTISSASRWEGASIEVSQGASLMPGRTLDGMVYVFYGLLENAILRAGLSAEDLTVKAEISFENGLFSANIVNPVNSTILTREEREKVSALRKSLNSGESIRRAQSEGRSGLRKIWLAINSPIYKEPFLDFYHEENFFVVNIGFKLEG</sequence>
<name>A0A1G5QBY0_9GAMM</name>
<dbReference type="OrthoDB" id="7833808at2"/>
<organism evidence="1 2">
    <name type="scientific">Thiohalomonas denitrificans</name>
    <dbReference type="NCBI Taxonomy" id="415747"/>
    <lineage>
        <taxon>Bacteria</taxon>
        <taxon>Pseudomonadati</taxon>
        <taxon>Pseudomonadota</taxon>
        <taxon>Gammaproteobacteria</taxon>
        <taxon>Thiohalomonadales</taxon>
        <taxon>Thiohalomonadaceae</taxon>
        <taxon>Thiohalomonas</taxon>
    </lineage>
</organism>